<organism evidence="5 8">
    <name type="scientific">Cafeteria roenbergensis</name>
    <name type="common">Marine flagellate</name>
    <dbReference type="NCBI Taxonomy" id="33653"/>
    <lineage>
        <taxon>Eukaryota</taxon>
        <taxon>Sar</taxon>
        <taxon>Stramenopiles</taxon>
        <taxon>Bigyra</taxon>
        <taxon>Opalozoa</taxon>
        <taxon>Bicosoecida</taxon>
        <taxon>Cafeteriaceae</taxon>
        <taxon>Cafeteria</taxon>
    </lineage>
</organism>
<evidence type="ECO:0000256" key="2">
    <source>
        <dbReference type="ARBA" id="ARBA00022980"/>
    </source>
</evidence>
<dbReference type="GO" id="GO:0006412">
    <property type="term" value="P:translation"/>
    <property type="evidence" value="ECO:0007669"/>
    <property type="project" value="InterPro"/>
</dbReference>
<dbReference type="PANTHER" id="PTHR15238:SF1">
    <property type="entry name" value="LARGE RIBOSOMAL SUBUNIT PROTEIN BL33M"/>
    <property type="match status" value="1"/>
</dbReference>
<dbReference type="Gene3D" id="2.20.28.120">
    <property type="entry name" value="Ribosomal protein L33"/>
    <property type="match status" value="1"/>
</dbReference>
<dbReference type="Proteomes" id="UP000325113">
    <property type="component" value="Unassembled WGS sequence"/>
</dbReference>
<dbReference type="InterPro" id="IPR001705">
    <property type="entry name" value="Ribosomal_bL33"/>
</dbReference>
<dbReference type="SUPFAM" id="SSF57829">
    <property type="entry name" value="Zn-binding ribosomal proteins"/>
    <property type="match status" value="1"/>
</dbReference>
<dbReference type="PANTHER" id="PTHR15238">
    <property type="entry name" value="54S RIBOSOMAL PROTEIN L39, MITOCHONDRIAL"/>
    <property type="match status" value="1"/>
</dbReference>
<dbReference type="GO" id="GO:0003735">
    <property type="term" value="F:structural constituent of ribosome"/>
    <property type="evidence" value="ECO:0007669"/>
    <property type="project" value="InterPro"/>
</dbReference>
<sequence>MAKGKVKATMIKLVSTAGTGFFYTARKNPSSIQHKLGFRKYDPIPRCARGGSVSSCASVRALGVHGRRSRLSAQSNPSPCRWRPMRVIAACR</sequence>
<dbReference type="AlphaFoldDB" id="A0A5A8DZK2"/>
<protein>
    <recommendedName>
        <fullName evidence="10">Ribosomal protein L33</fullName>
    </recommendedName>
</protein>
<name>A0A5A8DZK2_CAFRO</name>
<dbReference type="InterPro" id="IPR011332">
    <property type="entry name" value="Ribosomal_zn-bd"/>
</dbReference>
<comment type="caution">
    <text evidence="5">The sequence shown here is derived from an EMBL/GenBank/DDBJ whole genome shotgun (WGS) entry which is preliminary data.</text>
</comment>
<dbReference type="EMBL" id="VLTL01000010">
    <property type="protein sequence ID" value="KAA0170926.1"/>
    <property type="molecule type" value="Genomic_DNA"/>
</dbReference>
<evidence type="ECO:0000313" key="7">
    <source>
        <dbReference type="Proteomes" id="UP000322899"/>
    </source>
</evidence>
<keyword evidence="3" id="KW-0687">Ribonucleoprotein</keyword>
<gene>
    <name evidence="6" type="ORF">FNF27_02784</name>
    <name evidence="5" type="ORF">FNF28_01201</name>
    <name evidence="4" type="ORF">FNF31_05855</name>
</gene>
<dbReference type="InterPro" id="IPR038584">
    <property type="entry name" value="Ribosomal_bL33_sf"/>
</dbReference>
<dbReference type="OrthoDB" id="275534at2759"/>
<dbReference type="Proteomes" id="UP000324907">
    <property type="component" value="Unassembled WGS sequence"/>
</dbReference>
<evidence type="ECO:0000313" key="4">
    <source>
        <dbReference type="EMBL" id="KAA0156930.1"/>
    </source>
</evidence>
<evidence type="ECO:0000313" key="5">
    <source>
        <dbReference type="EMBL" id="KAA0170926.1"/>
    </source>
</evidence>
<evidence type="ECO:0000313" key="9">
    <source>
        <dbReference type="Proteomes" id="UP000325113"/>
    </source>
</evidence>
<dbReference type="GO" id="GO:0015934">
    <property type="term" value="C:large ribosomal subunit"/>
    <property type="evidence" value="ECO:0007669"/>
    <property type="project" value="TreeGrafter"/>
</dbReference>
<keyword evidence="2" id="KW-0689">Ribosomal protein</keyword>
<proteinExistence type="inferred from homology"/>
<dbReference type="GO" id="GO:0005737">
    <property type="term" value="C:cytoplasm"/>
    <property type="evidence" value="ECO:0007669"/>
    <property type="project" value="UniProtKB-ARBA"/>
</dbReference>
<reference evidence="7 8" key="1">
    <citation type="submission" date="2019-07" db="EMBL/GenBank/DDBJ databases">
        <title>Genomes of Cafeteria roenbergensis.</title>
        <authorList>
            <person name="Fischer M.G."/>
            <person name="Hackl T."/>
            <person name="Roman M."/>
        </authorList>
    </citation>
    <scope>NUCLEOTIDE SEQUENCE [LARGE SCALE GENOMIC DNA]</scope>
    <source>
        <strain evidence="4 9">Cflag</strain>
        <strain evidence="6 7">E4-10P</strain>
        <strain evidence="5 8">RCC970-E3</strain>
    </source>
</reference>
<dbReference type="EMBL" id="VLTM01000080">
    <property type="protein sequence ID" value="KAA0156930.1"/>
    <property type="molecule type" value="Genomic_DNA"/>
</dbReference>
<evidence type="ECO:0000256" key="1">
    <source>
        <dbReference type="ARBA" id="ARBA00007596"/>
    </source>
</evidence>
<evidence type="ECO:0000313" key="6">
    <source>
        <dbReference type="EMBL" id="KAA0175700.1"/>
    </source>
</evidence>
<evidence type="ECO:0008006" key="10">
    <source>
        <dbReference type="Google" id="ProtNLM"/>
    </source>
</evidence>
<accession>A0A5A8DZK2</accession>
<comment type="similarity">
    <text evidence="1">Belongs to the bacterial ribosomal protein bL33 family.</text>
</comment>
<evidence type="ECO:0000313" key="8">
    <source>
        <dbReference type="Proteomes" id="UP000324907"/>
    </source>
</evidence>
<dbReference type="EMBL" id="VLTO01000012">
    <property type="protein sequence ID" value="KAA0175700.1"/>
    <property type="molecule type" value="Genomic_DNA"/>
</dbReference>
<evidence type="ECO:0000256" key="3">
    <source>
        <dbReference type="ARBA" id="ARBA00023274"/>
    </source>
</evidence>
<dbReference type="Proteomes" id="UP000322899">
    <property type="component" value="Unassembled WGS sequence"/>
</dbReference>
<dbReference type="NCBIfam" id="TIGR01023">
    <property type="entry name" value="rpmG_bact"/>
    <property type="match status" value="1"/>
</dbReference>